<dbReference type="PANTHER" id="PTHR31232">
    <property type="match status" value="1"/>
</dbReference>
<comment type="similarity">
    <text evidence="2 6">Belongs to the plant self-incompatibility (S1) protein family.</text>
</comment>
<dbReference type="PANTHER" id="PTHR31232:SF155">
    <property type="entry name" value="PLANT SELF-INCOMPATIBILITY PROTEIN S1 FAMILY"/>
    <property type="match status" value="1"/>
</dbReference>
<reference evidence="8" key="2">
    <citation type="submission" date="2025-08" db="UniProtKB">
        <authorList>
            <consortium name="RefSeq"/>
        </authorList>
    </citation>
    <scope>IDENTIFICATION</scope>
    <source>
        <tissue evidence="8">Leaf</tissue>
    </source>
</reference>
<dbReference type="InterPro" id="IPR008972">
    <property type="entry name" value="Cupredoxin"/>
</dbReference>
<dbReference type="GO" id="GO:0005576">
    <property type="term" value="C:extracellular region"/>
    <property type="evidence" value="ECO:0007669"/>
    <property type="project" value="UniProtKB-SubCell"/>
</dbReference>
<keyword evidence="7" id="KW-1185">Reference proteome</keyword>
<evidence type="ECO:0000313" key="7">
    <source>
        <dbReference type="Proteomes" id="UP000515151"/>
    </source>
</evidence>
<dbReference type="OrthoDB" id="1933876at2759"/>
<feature type="chain" id="PRO_5028519413" description="S-protein homolog" evidence="6">
    <location>
        <begin position="22"/>
        <end position="149"/>
    </location>
</feature>
<reference evidence="7" key="1">
    <citation type="journal article" date="2020" name="Plant Biotechnol. J.">
        <title>The pomegranate (Punica granatum L.) draft genome dissects genetic divergence between soft- and hard-seeded cultivars.</title>
        <authorList>
            <person name="Luo X."/>
            <person name="Li H."/>
            <person name="Wu Z."/>
            <person name="Yao W."/>
            <person name="Zhao P."/>
            <person name="Cao D."/>
            <person name="Yu H."/>
            <person name="Li K."/>
            <person name="Poudel K."/>
            <person name="Zhao D."/>
            <person name="Zhang F."/>
            <person name="Xia X."/>
            <person name="Chen L."/>
            <person name="Wang Q."/>
            <person name="Jing D."/>
            <person name="Cao S."/>
        </authorList>
    </citation>
    <scope>NUCLEOTIDE SEQUENCE [LARGE SCALE GENOMIC DNA]</scope>
    <source>
        <strain evidence="7">cv. Tunisia</strain>
    </source>
</reference>
<evidence type="ECO:0000313" key="8">
    <source>
        <dbReference type="RefSeq" id="XP_031374986.1"/>
    </source>
</evidence>
<protein>
    <recommendedName>
        <fullName evidence="6">S-protein homolog</fullName>
    </recommendedName>
</protein>
<comment type="subcellular location">
    <subcellularLocation>
        <location evidence="1 6">Secreted</location>
    </subcellularLocation>
</comment>
<keyword evidence="5 6" id="KW-0732">Signal</keyword>
<evidence type="ECO:0000256" key="4">
    <source>
        <dbReference type="ARBA" id="ARBA00022525"/>
    </source>
</evidence>
<proteinExistence type="inferred from homology"/>
<keyword evidence="3 6" id="KW-0713">Self-incompatibility</keyword>
<dbReference type="RefSeq" id="XP_031374986.1">
    <property type="nucleotide sequence ID" value="XM_031519126.1"/>
</dbReference>
<dbReference type="SUPFAM" id="SSF49503">
    <property type="entry name" value="Cupredoxins"/>
    <property type="match status" value="1"/>
</dbReference>
<gene>
    <name evidence="8" type="primary">LOC116189457</name>
</gene>
<evidence type="ECO:0000256" key="6">
    <source>
        <dbReference type="RuleBase" id="RU367044"/>
    </source>
</evidence>
<organism evidence="7 8">
    <name type="scientific">Punica granatum</name>
    <name type="common">Pomegranate</name>
    <dbReference type="NCBI Taxonomy" id="22663"/>
    <lineage>
        <taxon>Eukaryota</taxon>
        <taxon>Viridiplantae</taxon>
        <taxon>Streptophyta</taxon>
        <taxon>Embryophyta</taxon>
        <taxon>Tracheophyta</taxon>
        <taxon>Spermatophyta</taxon>
        <taxon>Magnoliopsida</taxon>
        <taxon>eudicotyledons</taxon>
        <taxon>Gunneridae</taxon>
        <taxon>Pentapetalae</taxon>
        <taxon>rosids</taxon>
        <taxon>malvids</taxon>
        <taxon>Myrtales</taxon>
        <taxon>Lythraceae</taxon>
        <taxon>Punica</taxon>
    </lineage>
</organism>
<name>A0A6P8BZE7_PUNGR</name>
<dbReference type="AlphaFoldDB" id="A0A6P8BZE7"/>
<evidence type="ECO:0000256" key="2">
    <source>
        <dbReference type="ARBA" id="ARBA00005581"/>
    </source>
</evidence>
<dbReference type="GeneID" id="116189457"/>
<evidence type="ECO:0000256" key="5">
    <source>
        <dbReference type="ARBA" id="ARBA00022729"/>
    </source>
</evidence>
<evidence type="ECO:0000256" key="1">
    <source>
        <dbReference type="ARBA" id="ARBA00004613"/>
    </source>
</evidence>
<dbReference type="Pfam" id="PF05938">
    <property type="entry name" value="Self-incomp_S1"/>
    <property type="match status" value="1"/>
</dbReference>
<sequence>MSFINGSSFLLGLVLSMGVLSEVPMVAMAANGSKFSFFPAVTVEIFNKLPLGATFTIHCKSKDDDLGTHEVGTGQSYSFHFKVNFWGTTLFFCRASHEGNNVDFEIYRASRDDTDRCPDYCMWVANGDGIMGYPESSSEKPDIVIPWKR</sequence>
<evidence type="ECO:0000256" key="3">
    <source>
        <dbReference type="ARBA" id="ARBA00022471"/>
    </source>
</evidence>
<keyword evidence="4 6" id="KW-0964">Secreted</keyword>
<accession>A0A6P8BZE7</accession>
<dbReference type="GO" id="GO:0060320">
    <property type="term" value="P:rejection of self pollen"/>
    <property type="evidence" value="ECO:0007669"/>
    <property type="project" value="UniProtKB-KW"/>
</dbReference>
<dbReference type="Proteomes" id="UP000515151">
    <property type="component" value="Chromosome 8"/>
</dbReference>
<dbReference type="InterPro" id="IPR010264">
    <property type="entry name" value="Self-incomp_S1"/>
</dbReference>
<feature type="signal peptide" evidence="6">
    <location>
        <begin position="1"/>
        <end position="21"/>
    </location>
</feature>